<feature type="compositionally biased region" description="Acidic residues" evidence="1">
    <location>
        <begin position="13"/>
        <end position="22"/>
    </location>
</feature>
<dbReference type="OrthoDB" id="264795at2759"/>
<dbReference type="GO" id="GO:0005737">
    <property type="term" value="C:cytoplasm"/>
    <property type="evidence" value="ECO:0007669"/>
    <property type="project" value="TreeGrafter"/>
</dbReference>
<dbReference type="AlphaFoldDB" id="A0A4Z0A658"/>
<gene>
    <name evidence="3" type="ORF">EWM64_g2173</name>
</gene>
<dbReference type="GO" id="GO:0070390">
    <property type="term" value="C:transcription export complex 2"/>
    <property type="evidence" value="ECO:0007669"/>
    <property type="project" value="TreeGrafter"/>
</dbReference>
<dbReference type="Pfam" id="PF03399">
    <property type="entry name" value="SAC3_GANP"/>
    <property type="match status" value="1"/>
</dbReference>
<protein>
    <recommendedName>
        <fullName evidence="2">SAC3/GANP/THP3 conserved domain-containing protein</fullName>
    </recommendedName>
</protein>
<feature type="domain" description="SAC3/GANP/THP3 conserved" evidence="2">
    <location>
        <begin position="72"/>
        <end position="321"/>
    </location>
</feature>
<dbReference type="InterPro" id="IPR045107">
    <property type="entry name" value="SAC3/GANP/THP3"/>
</dbReference>
<reference evidence="3 4" key="1">
    <citation type="submission" date="2019-02" db="EMBL/GenBank/DDBJ databases">
        <title>Genome sequencing of the rare red list fungi Hericium alpestre (H. flagellum).</title>
        <authorList>
            <person name="Buettner E."/>
            <person name="Kellner H."/>
        </authorList>
    </citation>
    <scope>NUCLEOTIDE SEQUENCE [LARGE SCALE GENOMIC DNA]</scope>
    <source>
        <strain evidence="3 4">DSM 108284</strain>
    </source>
</reference>
<feature type="compositionally biased region" description="Basic and acidic residues" evidence="1">
    <location>
        <begin position="1"/>
        <end position="12"/>
    </location>
</feature>
<dbReference type="InterPro" id="IPR005062">
    <property type="entry name" value="SAC3/GANP/THP3_conserved"/>
</dbReference>
<evidence type="ECO:0000313" key="3">
    <source>
        <dbReference type="EMBL" id="TFY81833.1"/>
    </source>
</evidence>
<dbReference type="Gene3D" id="1.25.40.990">
    <property type="match status" value="1"/>
</dbReference>
<evidence type="ECO:0000256" key="1">
    <source>
        <dbReference type="SAM" id="MobiDB-lite"/>
    </source>
</evidence>
<comment type="caution">
    <text evidence="3">The sequence shown here is derived from an EMBL/GenBank/DDBJ whole genome shotgun (WGS) entry which is preliminary data.</text>
</comment>
<dbReference type="GO" id="GO:0006406">
    <property type="term" value="P:mRNA export from nucleus"/>
    <property type="evidence" value="ECO:0007669"/>
    <property type="project" value="TreeGrafter"/>
</dbReference>
<organism evidence="3 4">
    <name type="scientific">Hericium alpestre</name>
    <dbReference type="NCBI Taxonomy" id="135208"/>
    <lineage>
        <taxon>Eukaryota</taxon>
        <taxon>Fungi</taxon>
        <taxon>Dikarya</taxon>
        <taxon>Basidiomycota</taxon>
        <taxon>Agaricomycotina</taxon>
        <taxon>Agaricomycetes</taxon>
        <taxon>Russulales</taxon>
        <taxon>Hericiaceae</taxon>
        <taxon>Hericium</taxon>
    </lineage>
</organism>
<evidence type="ECO:0000259" key="2">
    <source>
        <dbReference type="Pfam" id="PF03399"/>
    </source>
</evidence>
<feature type="region of interest" description="Disordered" evidence="1">
    <location>
        <begin position="1"/>
        <end position="26"/>
    </location>
</feature>
<dbReference type="STRING" id="135208.A0A4Z0A658"/>
<feature type="region of interest" description="Disordered" evidence="1">
    <location>
        <begin position="353"/>
        <end position="380"/>
    </location>
</feature>
<proteinExistence type="predicted"/>
<keyword evidence="4" id="KW-1185">Reference proteome</keyword>
<dbReference type="Proteomes" id="UP000298061">
    <property type="component" value="Unassembled WGS sequence"/>
</dbReference>
<dbReference type="EMBL" id="SFCI01000169">
    <property type="protein sequence ID" value="TFY81833.1"/>
    <property type="molecule type" value="Genomic_DNA"/>
</dbReference>
<name>A0A4Z0A658_9AGAM</name>
<evidence type="ECO:0000313" key="4">
    <source>
        <dbReference type="Proteomes" id="UP000298061"/>
    </source>
</evidence>
<sequence>MSTDADDHHEGETDVEEPELETPEERERFYQELVKAREVERKRAIAEGKMDDPLVPKRLDEAITMVGTCMDMCPRFERYRRERENNLFEWELIPGTKRVDHKRAVKMYERAAGDKTLPSDLRPPAVLKRTLDYLFHDLLPRAGFSPTFNFIRDRTRAVRNDFTMQHETGALAMECHERCARFHILALHFERERPGFSIPLEEQQLMNTLQSLKEFYEDQRGRYESPNELEMRIYHRLIHIRDQRERHDDIPDWIRTHPVFLLTTKFRQHVQAKSLPITKTSALLVDNEGMMIFSELAGVLREQGNRVMVYLVACILERHFGGETIENIEDIRAGLEIPDVIDGAIEHREVEDHAAEQPIVEEPVEAEAEPPPLKPSAAEC</sequence>
<dbReference type="PANTHER" id="PTHR12436">
    <property type="entry name" value="80 KDA MCM3-ASSOCIATED PROTEIN"/>
    <property type="match status" value="1"/>
</dbReference>
<accession>A0A4Z0A658</accession>
<dbReference type="PANTHER" id="PTHR12436:SF3">
    <property type="entry name" value="GERMINAL-CENTER ASSOCIATED NUCLEAR PROTEIN"/>
    <property type="match status" value="1"/>
</dbReference>